<protein>
    <submittedName>
        <fullName evidence="1">Uncharacterized protein</fullName>
    </submittedName>
</protein>
<evidence type="ECO:0000313" key="2">
    <source>
        <dbReference type="Proteomes" id="UP000601522"/>
    </source>
</evidence>
<keyword evidence="2" id="KW-1185">Reference proteome</keyword>
<sequence length="53" mass="5988">MLRKAILNILDKDSLADFMTILKEPDLDQFNLPEVRFTIESPAAIVIPIAIYA</sequence>
<name>A0A926F099_9FIRM</name>
<organism evidence="1 2">
    <name type="scientific">Wansuia hejianensis</name>
    <dbReference type="NCBI Taxonomy" id="2763667"/>
    <lineage>
        <taxon>Bacteria</taxon>
        <taxon>Bacillati</taxon>
        <taxon>Bacillota</taxon>
        <taxon>Clostridia</taxon>
        <taxon>Lachnospirales</taxon>
        <taxon>Lachnospiraceae</taxon>
        <taxon>Wansuia</taxon>
    </lineage>
</organism>
<evidence type="ECO:0000313" key="1">
    <source>
        <dbReference type="EMBL" id="MBC8589657.1"/>
    </source>
</evidence>
<dbReference type="AlphaFoldDB" id="A0A926F099"/>
<reference evidence="1 2" key="1">
    <citation type="submission" date="2020-08" db="EMBL/GenBank/DDBJ databases">
        <title>Genome public.</title>
        <authorList>
            <person name="Liu C."/>
            <person name="Sun Q."/>
        </authorList>
    </citation>
    <scope>NUCLEOTIDE SEQUENCE [LARGE SCALE GENOMIC DNA]</scope>
    <source>
        <strain evidence="1 2">NSJ-26</strain>
    </source>
</reference>
<accession>A0A926F099</accession>
<gene>
    <name evidence="1" type="ORF">H8689_00660</name>
</gene>
<dbReference type="EMBL" id="JACRTK010000001">
    <property type="protein sequence ID" value="MBC8589657.1"/>
    <property type="molecule type" value="Genomic_DNA"/>
</dbReference>
<comment type="caution">
    <text evidence="1">The sequence shown here is derived from an EMBL/GenBank/DDBJ whole genome shotgun (WGS) entry which is preliminary data.</text>
</comment>
<dbReference type="Proteomes" id="UP000601522">
    <property type="component" value="Unassembled WGS sequence"/>
</dbReference>
<proteinExistence type="predicted"/>